<keyword evidence="1" id="KW-1133">Transmembrane helix</keyword>
<sequence length="126" mass="14688">MVRNEQGFMYPLTLCFLLLFSTILLLSMEHFLTVKKMTKETENILMMDTYIIRTVQVLEEKLAAEEPSAAGGTFSISEVQVEYSIKEITDSVWDISIFIKKEQVSVFQAHAYYDRDLGKIFKWIEM</sequence>
<reference evidence="2 3" key="1">
    <citation type="submission" date="2020-08" db="EMBL/GenBank/DDBJ databases">
        <title>Genomic Encyclopedia of Type Strains, Phase IV (KMG-IV): sequencing the most valuable type-strain genomes for metagenomic binning, comparative biology and taxonomic classification.</title>
        <authorList>
            <person name="Goeker M."/>
        </authorList>
    </citation>
    <scope>NUCLEOTIDE SEQUENCE [LARGE SCALE GENOMIC DNA]</scope>
    <source>
        <strain evidence="2 3">DSM 5391</strain>
    </source>
</reference>
<dbReference type="EMBL" id="JACHGK010000003">
    <property type="protein sequence ID" value="MBB6444902.1"/>
    <property type="molecule type" value="Genomic_DNA"/>
</dbReference>
<accession>A0A7X0HS72</accession>
<evidence type="ECO:0000256" key="1">
    <source>
        <dbReference type="SAM" id="Phobius"/>
    </source>
</evidence>
<comment type="caution">
    <text evidence="2">The sequence shown here is derived from an EMBL/GenBank/DDBJ whole genome shotgun (WGS) entry which is preliminary data.</text>
</comment>
<protein>
    <submittedName>
        <fullName evidence="2">Competence protein ComGG</fullName>
    </submittedName>
</protein>
<name>A0A7X0HS72_9BACI</name>
<keyword evidence="1" id="KW-0472">Membrane</keyword>
<feature type="transmembrane region" description="Helical" evidence="1">
    <location>
        <begin position="6"/>
        <end position="27"/>
    </location>
</feature>
<dbReference type="Pfam" id="PF14173">
    <property type="entry name" value="ComGG"/>
    <property type="match status" value="1"/>
</dbReference>
<dbReference type="Proteomes" id="UP000531594">
    <property type="component" value="Unassembled WGS sequence"/>
</dbReference>
<proteinExistence type="predicted"/>
<gene>
    <name evidence="2" type="ORF">HNR53_001511</name>
</gene>
<keyword evidence="1" id="KW-0812">Transmembrane</keyword>
<organism evidence="2 3">
    <name type="scientific">Bacillus benzoevorans</name>
    <dbReference type="NCBI Taxonomy" id="1456"/>
    <lineage>
        <taxon>Bacteria</taxon>
        <taxon>Bacillati</taxon>
        <taxon>Bacillota</taxon>
        <taxon>Bacilli</taxon>
        <taxon>Bacillales</taxon>
        <taxon>Bacillaceae</taxon>
        <taxon>Bacillus</taxon>
    </lineage>
</organism>
<evidence type="ECO:0000313" key="3">
    <source>
        <dbReference type="Proteomes" id="UP000531594"/>
    </source>
</evidence>
<dbReference type="AlphaFoldDB" id="A0A7X0HS72"/>
<keyword evidence="3" id="KW-1185">Reference proteome</keyword>
<dbReference type="RefSeq" id="WP_184524362.1">
    <property type="nucleotide sequence ID" value="NZ_JACHGK010000003.1"/>
</dbReference>
<dbReference type="InterPro" id="IPR020372">
    <property type="entry name" value="Competence_ComGG"/>
</dbReference>
<evidence type="ECO:0000313" key="2">
    <source>
        <dbReference type="EMBL" id="MBB6444902.1"/>
    </source>
</evidence>